<name>A0A381V7G5_9ZZZZ</name>
<evidence type="ECO:0000313" key="1">
    <source>
        <dbReference type="EMBL" id="SVA36315.1"/>
    </source>
</evidence>
<reference evidence="1" key="1">
    <citation type="submission" date="2018-05" db="EMBL/GenBank/DDBJ databases">
        <authorList>
            <person name="Lanie J.A."/>
            <person name="Ng W.-L."/>
            <person name="Kazmierczak K.M."/>
            <person name="Andrzejewski T.M."/>
            <person name="Davidsen T.M."/>
            <person name="Wayne K.J."/>
            <person name="Tettelin H."/>
            <person name="Glass J.I."/>
            <person name="Rusch D."/>
            <person name="Podicherti R."/>
            <person name="Tsui H.-C.T."/>
            <person name="Winkler M.E."/>
        </authorList>
    </citation>
    <scope>NUCLEOTIDE SEQUENCE</scope>
</reference>
<sequence length="145" mass="17452">MKLEDIQELWHRDSEIDYTELGTESIRIPQIHDKYLKIFTDERIRLKGVEFELSKMVRTKTEYYSGKMSQEELERHGWEQYLGRLLKNEIAKYIESDDDVIKLKQQLVVLQEKINYLDSVIRMINNRGFQIKNALDWLKFSHGNN</sequence>
<gene>
    <name evidence="1" type="ORF">METZ01_LOCUS89169</name>
</gene>
<protein>
    <submittedName>
        <fullName evidence="1">Uncharacterized protein</fullName>
    </submittedName>
</protein>
<dbReference type="Pfam" id="PF11056">
    <property type="entry name" value="UvsY"/>
    <property type="match status" value="1"/>
</dbReference>
<dbReference type="EMBL" id="UINC01008060">
    <property type="protein sequence ID" value="SVA36315.1"/>
    <property type="molecule type" value="Genomic_DNA"/>
</dbReference>
<proteinExistence type="predicted"/>
<accession>A0A381V7G5</accession>
<organism evidence="1">
    <name type="scientific">marine metagenome</name>
    <dbReference type="NCBI Taxonomy" id="408172"/>
    <lineage>
        <taxon>unclassified sequences</taxon>
        <taxon>metagenomes</taxon>
        <taxon>ecological metagenomes</taxon>
    </lineage>
</organism>
<dbReference type="InterPro" id="IPR021289">
    <property type="entry name" value="UvsY"/>
</dbReference>
<dbReference type="AlphaFoldDB" id="A0A381V7G5"/>